<accession>A0A9K3IDG5</accession>
<proteinExistence type="predicted"/>
<gene>
    <name evidence="2" type="ORF">HanXRQr2_Chr08g0325331</name>
</gene>
<reference evidence="2" key="2">
    <citation type="submission" date="2020-06" db="EMBL/GenBank/DDBJ databases">
        <title>Helianthus annuus Genome sequencing and assembly Release 2.</title>
        <authorList>
            <person name="Gouzy J."/>
            <person name="Langlade N."/>
            <person name="Munos S."/>
        </authorList>
    </citation>
    <scope>NUCLEOTIDE SEQUENCE</scope>
    <source>
        <tissue evidence="2">Leaves</tissue>
    </source>
</reference>
<comment type="caution">
    <text evidence="2">The sequence shown here is derived from an EMBL/GenBank/DDBJ whole genome shotgun (WGS) entry which is preliminary data.</text>
</comment>
<dbReference type="Gramene" id="mRNA:HanXRQr2_Chr08g0325331">
    <property type="protein sequence ID" value="mRNA:HanXRQr2_Chr08g0325331"/>
    <property type="gene ID" value="HanXRQr2_Chr08g0325331"/>
</dbReference>
<reference evidence="2" key="1">
    <citation type="journal article" date="2017" name="Nature">
        <title>The sunflower genome provides insights into oil metabolism, flowering and Asterid evolution.</title>
        <authorList>
            <person name="Badouin H."/>
            <person name="Gouzy J."/>
            <person name="Grassa C.J."/>
            <person name="Murat F."/>
            <person name="Staton S.E."/>
            <person name="Cottret L."/>
            <person name="Lelandais-Briere C."/>
            <person name="Owens G.L."/>
            <person name="Carrere S."/>
            <person name="Mayjonade B."/>
            <person name="Legrand L."/>
            <person name="Gill N."/>
            <person name="Kane N.C."/>
            <person name="Bowers J.E."/>
            <person name="Hubner S."/>
            <person name="Bellec A."/>
            <person name="Berard A."/>
            <person name="Berges H."/>
            <person name="Blanchet N."/>
            <person name="Boniface M.C."/>
            <person name="Brunel D."/>
            <person name="Catrice O."/>
            <person name="Chaidir N."/>
            <person name="Claudel C."/>
            <person name="Donnadieu C."/>
            <person name="Faraut T."/>
            <person name="Fievet G."/>
            <person name="Helmstetter N."/>
            <person name="King M."/>
            <person name="Knapp S.J."/>
            <person name="Lai Z."/>
            <person name="Le Paslier M.C."/>
            <person name="Lippi Y."/>
            <person name="Lorenzon L."/>
            <person name="Mandel J.R."/>
            <person name="Marage G."/>
            <person name="Marchand G."/>
            <person name="Marquand E."/>
            <person name="Bret-Mestries E."/>
            <person name="Morien E."/>
            <person name="Nambeesan S."/>
            <person name="Nguyen T."/>
            <person name="Pegot-Espagnet P."/>
            <person name="Pouilly N."/>
            <person name="Raftis F."/>
            <person name="Sallet E."/>
            <person name="Schiex T."/>
            <person name="Thomas J."/>
            <person name="Vandecasteele C."/>
            <person name="Vares D."/>
            <person name="Vear F."/>
            <person name="Vautrin S."/>
            <person name="Crespi M."/>
            <person name="Mangin B."/>
            <person name="Burke J.M."/>
            <person name="Salse J."/>
            <person name="Munos S."/>
            <person name="Vincourt P."/>
            <person name="Rieseberg L.H."/>
            <person name="Langlade N.B."/>
        </authorList>
    </citation>
    <scope>NUCLEOTIDE SEQUENCE</scope>
    <source>
        <tissue evidence="2">Leaves</tissue>
    </source>
</reference>
<protein>
    <submittedName>
        <fullName evidence="2">Uncharacterized protein</fullName>
    </submittedName>
</protein>
<evidence type="ECO:0000313" key="2">
    <source>
        <dbReference type="EMBL" id="KAF5794189.1"/>
    </source>
</evidence>
<name>A0A9K3IDG5_HELAN</name>
<dbReference type="Proteomes" id="UP000215914">
    <property type="component" value="Unassembled WGS sequence"/>
</dbReference>
<evidence type="ECO:0000256" key="1">
    <source>
        <dbReference type="SAM" id="SignalP"/>
    </source>
</evidence>
<feature type="signal peptide" evidence="1">
    <location>
        <begin position="1"/>
        <end position="27"/>
    </location>
</feature>
<dbReference type="EMBL" id="MNCJ02000323">
    <property type="protein sequence ID" value="KAF5794189.1"/>
    <property type="molecule type" value="Genomic_DNA"/>
</dbReference>
<dbReference type="AlphaFoldDB" id="A0A9K3IDG5"/>
<keyword evidence="1" id="KW-0732">Signal</keyword>
<sequence length="77" mass="8246">MRNTQQALILFMVLALISSSMRSGTMAVQPSDLPNCRTRWDCEPVCKGCGFCACSGGICVRGCPGPPGQEPVNVKRN</sequence>
<feature type="chain" id="PRO_5039928999" evidence="1">
    <location>
        <begin position="28"/>
        <end position="77"/>
    </location>
</feature>
<organism evidence="2 3">
    <name type="scientific">Helianthus annuus</name>
    <name type="common">Common sunflower</name>
    <dbReference type="NCBI Taxonomy" id="4232"/>
    <lineage>
        <taxon>Eukaryota</taxon>
        <taxon>Viridiplantae</taxon>
        <taxon>Streptophyta</taxon>
        <taxon>Embryophyta</taxon>
        <taxon>Tracheophyta</taxon>
        <taxon>Spermatophyta</taxon>
        <taxon>Magnoliopsida</taxon>
        <taxon>eudicotyledons</taxon>
        <taxon>Gunneridae</taxon>
        <taxon>Pentapetalae</taxon>
        <taxon>asterids</taxon>
        <taxon>campanulids</taxon>
        <taxon>Asterales</taxon>
        <taxon>Asteraceae</taxon>
        <taxon>Asteroideae</taxon>
        <taxon>Heliantheae alliance</taxon>
        <taxon>Heliantheae</taxon>
        <taxon>Helianthus</taxon>
    </lineage>
</organism>
<keyword evidence="3" id="KW-1185">Reference proteome</keyword>
<evidence type="ECO:0000313" key="3">
    <source>
        <dbReference type="Proteomes" id="UP000215914"/>
    </source>
</evidence>